<dbReference type="Proteomes" id="UP000024635">
    <property type="component" value="Unassembled WGS sequence"/>
</dbReference>
<dbReference type="AlphaFoldDB" id="A0A016WZQ6"/>
<protein>
    <submittedName>
        <fullName evidence="1">Uncharacterized protein</fullName>
    </submittedName>
</protein>
<organism evidence="1 2">
    <name type="scientific">Ancylostoma ceylanicum</name>
    <dbReference type="NCBI Taxonomy" id="53326"/>
    <lineage>
        <taxon>Eukaryota</taxon>
        <taxon>Metazoa</taxon>
        <taxon>Ecdysozoa</taxon>
        <taxon>Nematoda</taxon>
        <taxon>Chromadorea</taxon>
        <taxon>Rhabditida</taxon>
        <taxon>Rhabditina</taxon>
        <taxon>Rhabditomorpha</taxon>
        <taxon>Strongyloidea</taxon>
        <taxon>Ancylostomatidae</taxon>
        <taxon>Ancylostomatinae</taxon>
        <taxon>Ancylostoma</taxon>
    </lineage>
</organism>
<dbReference type="EMBL" id="JARK01000032">
    <property type="protein sequence ID" value="EYC45314.1"/>
    <property type="molecule type" value="Genomic_DNA"/>
</dbReference>
<accession>A0A016WZQ6</accession>
<proteinExistence type="predicted"/>
<name>A0A016WZQ6_9BILA</name>
<sequence length="77" mass="8830">MPHVVRPICLAMARLLNSTLFRARIWVFSSVHKHIARGMCKKNVEPTTCCLYVYQSSSLVSARIDMKCQKKNGVEEF</sequence>
<evidence type="ECO:0000313" key="2">
    <source>
        <dbReference type="Proteomes" id="UP000024635"/>
    </source>
</evidence>
<evidence type="ECO:0000313" key="1">
    <source>
        <dbReference type="EMBL" id="EYC45314.1"/>
    </source>
</evidence>
<comment type="caution">
    <text evidence="1">The sequence shown here is derived from an EMBL/GenBank/DDBJ whole genome shotgun (WGS) entry which is preliminary data.</text>
</comment>
<keyword evidence="2" id="KW-1185">Reference proteome</keyword>
<reference evidence="2" key="1">
    <citation type="journal article" date="2015" name="Nat. Genet.">
        <title>The genome and transcriptome of the zoonotic hookworm Ancylostoma ceylanicum identify infection-specific gene families.</title>
        <authorList>
            <person name="Schwarz E.M."/>
            <person name="Hu Y."/>
            <person name="Antoshechkin I."/>
            <person name="Miller M.M."/>
            <person name="Sternberg P.W."/>
            <person name="Aroian R.V."/>
        </authorList>
    </citation>
    <scope>NUCLEOTIDE SEQUENCE</scope>
    <source>
        <strain evidence="2">HY135</strain>
    </source>
</reference>
<gene>
    <name evidence="1" type="primary">Acey_s0432.g1353</name>
    <name evidence="1" type="ORF">Y032_0432g1353</name>
</gene>